<gene>
    <name evidence="1" type="ORF">SAMN05518684_108146</name>
</gene>
<organism evidence="1 2">
    <name type="scientific">Salipaludibacillus aurantiacus</name>
    <dbReference type="NCBI Taxonomy" id="1601833"/>
    <lineage>
        <taxon>Bacteria</taxon>
        <taxon>Bacillati</taxon>
        <taxon>Bacillota</taxon>
        <taxon>Bacilli</taxon>
        <taxon>Bacillales</taxon>
        <taxon>Bacillaceae</taxon>
    </lineage>
</organism>
<dbReference type="Proteomes" id="UP000198571">
    <property type="component" value="Unassembled WGS sequence"/>
</dbReference>
<dbReference type="STRING" id="1601833.SAMN05518684_108146"/>
<proteinExistence type="predicted"/>
<dbReference type="AlphaFoldDB" id="A0A1H9UTG3"/>
<accession>A0A1H9UTG3</accession>
<protein>
    <submittedName>
        <fullName evidence="1">Uncharacterized protein</fullName>
    </submittedName>
</protein>
<dbReference type="RefSeq" id="WP_177174326.1">
    <property type="nucleotide sequence ID" value="NZ_FOGT01000008.1"/>
</dbReference>
<evidence type="ECO:0000313" key="1">
    <source>
        <dbReference type="EMBL" id="SES12424.1"/>
    </source>
</evidence>
<sequence>MDIIILVTFILILVVAAKVSEKVIKRQDKQIELLEEIKSMMQEKNVK</sequence>
<evidence type="ECO:0000313" key="2">
    <source>
        <dbReference type="Proteomes" id="UP000198571"/>
    </source>
</evidence>
<name>A0A1H9UTG3_9BACI</name>
<reference evidence="2" key="1">
    <citation type="submission" date="2016-10" db="EMBL/GenBank/DDBJ databases">
        <authorList>
            <person name="Varghese N."/>
            <person name="Submissions S."/>
        </authorList>
    </citation>
    <scope>NUCLEOTIDE SEQUENCE [LARGE SCALE GENOMIC DNA]</scope>
    <source>
        <strain evidence="2">S9</strain>
    </source>
</reference>
<keyword evidence="2" id="KW-1185">Reference proteome</keyword>
<dbReference type="EMBL" id="FOGT01000008">
    <property type="protein sequence ID" value="SES12424.1"/>
    <property type="molecule type" value="Genomic_DNA"/>
</dbReference>